<feature type="domain" description="ABC transmembrane type-1" evidence="11">
    <location>
        <begin position="27"/>
        <end position="325"/>
    </location>
</feature>
<sequence length="598" mass="67472">MLLLKKFVLKYFTHFSYFYLQLRYRIFVALGLSILVGLMDGFGLAMFIPMLEMVGDGTASAEGLGNLAFLVKGLTILGLELSLVTVLLTMLFFFSLKGIAKFVEQYYKVIVQQYFISKLRLDNVDKLTHFQYKAFVTSDAGRIQNTLSGETERVANAYRFYMSTMQSAIMLTVYVLLAFLANPQFALLIAVGGVLSNFLFQQLYKRTKAVSKKITLDAHGYQGLLIQKVAFFKYLKATALNSVFSDKLKTAIRSIEDNNKKIGYYNAILEATREPLTIAVVVAVILVQVKVFGSGLGLIILSLLFFFRALTYLMHVQTMWNNFLNVSGSLENMTGFQKEISKQQERYGKQPLERFREGIQLRGLDFRYGNKIILQDIDLALEAKKTYAFVGESGSGKTTLVNLIAGLMPPEKGQILIDGQDIRDLDIRTYQSRIGYITQEPVIFNDTVFNNVTFWAVPSSTNRKRFWEALDKAAIADFVRSLEGQEGAVLGNNGINLSGGQRQRLSIARELYKEIDILVMDEATSALDSETEKAIQDNIDQLKGQYTILIVAHRLSTIRNADEVVLMSQGRIEEKGSFEKLIHHSGNFKKMVELQEIL</sequence>
<evidence type="ECO:0000313" key="13">
    <source>
        <dbReference type="Proteomes" id="UP000292209"/>
    </source>
</evidence>
<dbReference type="GO" id="GO:0016887">
    <property type="term" value="F:ATP hydrolysis activity"/>
    <property type="evidence" value="ECO:0007669"/>
    <property type="project" value="InterPro"/>
</dbReference>
<dbReference type="AlphaFoldDB" id="A0A4Q7PDT6"/>
<feature type="transmembrane region" description="Helical" evidence="9">
    <location>
        <begin position="278"/>
        <end position="307"/>
    </location>
</feature>
<feature type="transmembrane region" description="Helical" evidence="9">
    <location>
        <begin position="185"/>
        <end position="204"/>
    </location>
</feature>
<dbReference type="Gene3D" id="3.40.50.300">
    <property type="entry name" value="P-loop containing nucleotide triphosphate hydrolases"/>
    <property type="match status" value="1"/>
</dbReference>
<dbReference type="GO" id="GO:0005886">
    <property type="term" value="C:plasma membrane"/>
    <property type="evidence" value="ECO:0007669"/>
    <property type="project" value="UniProtKB-SubCell"/>
</dbReference>
<feature type="transmembrane region" description="Helical" evidence="9">
    <location>
        <begin position="68"/>
        <end position="94"/>
    </location>
</feature>
<dbReference type="InterPro" id="IPR011527">
    <property type="entry name" value="ABC1_TM_dom"/>
</dbReference>
<keyword evidence="2" id="KW-0813">Transport</keyword>
<evidence type="ECO:0000256" key="2">
    <source>
        <dbReference type="ARBA" id="ARBA00022448"/>
    </source>
</evidence>
<dbReference type="Pfam" id="PF00664">
    <property type="entry name" value="ABC_membrane"/>
    <property type="match status" value="1"/>
</dbReference>
<protein>
    <submittedName>
        <fullName evidence="12">Subfamily B ATP-binding cassette protein MsbA</fullName>
    </submittedName>
</protein>
<keyword evidence="4 9" id="KW-0812">Transmembrane</keyword>
<dbReference type="OrthoDB" id="1111069at2"/>
<comment type="subcellular location">
    <subcellularLocation>
        <location evidence="1">Cell membrane</location>
        <topology evidence="1">Multi-pass membrane protein</topology>
    </subcellularLocation>
</comment>
<dbReference type="FunFam" id="3.40.50.300:FF:000854">
    <property type="entry name" value="Multidrug ABC transporter ATP-binding protein"/>
    <property type="match status" value="1"/>
</dbReference>
<evidence type="ECO:0000313" key="12">
    <source>
        <dbReference type="EMBL" id="RZS98267.1"/>
    </source>
</evidence>
<evidence type="ECO:0000256" key="6">
    <source>
        <dbReference type="ARBA" id="ARBA00022840"/>
    </source>
</evidence>
<dbReference type="Pfam" id="PF00005">
    <property type="entry name" value="ABC_tran"/>
    <property type="match status" value="1"/>
</dbReference>
<keyword evidence="6 12" id="KW-0067">ATP-binding</keyword>
<dbReference type="InterPro" id="IPR017871">
    <property type="entry name" value="ABC_transporter-like_CS"/>
</dbReference>
<dbReference type="EMBL" id="SGXG01000001">
    <property type="protein sequence ID" value="RZS98267.1"/>
    <property type="molecule type" value="Genomic_DNA"/>
</dbReference>
<dbReference type="PROSITE" id="PS50929">
    <property type="entry name" value="ABC_TM1F"/>
    <property type="match status" value="1"/>
</dbReference>
<evidence type="ECO:0000259" key="11">
    <source>
        <dbReference type="PROSITE" id="PS50929"/>
    </source>
</evidence>
<evidence type="ECO:0000256" key="8">
    <source>
        <dbReference type="ARBA" id="ARBA00023136"/>
    </source>
</evidence>
<dbReference type="Proteomes" id="UP000292209">
    <property type="component" value="Unassembled WGS sequence"/>
</dbReference>
<dbReference type="InterPro" id="IPR027417">
    <property type="entry name" value="P-loop_NTPase"/>
</dbReference>
<reference evidence="12 13" key="1">
    <citation type="submission" date="2019-02" db="EMBL/GenBank/DDBJ databases">
        <title>Genomic Encyclopedia of Archaeal and Bacterial Type Strains, Phase II (KMG-II): from individual species to whole genera.</title>
        <authorList>
            <person name="Goeker M."/>
        </authorList>
    </citation>
    <scope>NUCLEOTIDE SEQUENCE [LARGE SCALE GENOMIC DNA]</scope>
    <source>
        <strain evidence="12 13">DSM 21411</strain>
    </source>
</reference>
<keyword evidence="8 9" id="KW-0472">Membrane</keyword>
<dbReference type="PANTHER" id="PTHR24221:SF654">
    <property type="entry name" value="ATP-BINDING CASSETTE SUB-FAMILY B MEMBER 6"/>
    <property type="match status" value="1"/>
</dbReference>
<dbReference type="RefSeq" id="WP_130276998.1">
    <property type="nucleotide sequence ID" value="NZ_SGXG01000001.1"/>
</dbReference>
<dbReference type="GO" id="GO:0034040">
    <property type="term" value="F:ATPase-coupled lipid transmembrane transporter activity"/>
    <property type="evidence" value="ECO:0007669"/>
    <property type="project" value="TreeGrafter"/>
</dbReference>
<dbReference type="InterPro" id="IPR003439">
    <property type="entry name" value="ABC_transporter-like_ATP-bd"/>
</dbReference>
<evidence type="ECO:0000256" key="4">
    <source>
        <dbReference type="ARBA" id="ARBA00022692"/>
    </source>
</evidence>
<evidence type="ECO:0000256" key="7">
    <source>
        <dbReference type="ARBA" id="ARBA00022989"/>
    </source>
</evidence>
<dbReference type="InterPro" id="IPR039421">
    <property type="entry name" value="Type_1_exporter"/>
</dbReference>
<dbReference type="PROSITE" id="PS50893">
    <property type="entry name" value="ABC_TRANSPORTER_2"/>
    <property type="match status" value="1"/>
</dbReference>
<dbReference type="PROSITE" id="PS00211">
    <property type="entry name" value="ABC_TRANSPORTER_1"/>
    <property type="match status" value="1"/>
</dbReference>
<feature type="transmembrane region" description="Helical" evidence="9">
    <location>
        <begin position="26"/>
        <end position="48"/>
    </location>
</feature>
<dbReference type="PANTHER" id="PTHR24221">
    <property type="entry name" value="ATP-BINDING CASSETTE SUB-FAMILY B"/>
    <property type="match status" value="1"/>
</dbReference>
<keyword evidence="13" id="KW-1185">Reference proteome</keyword>
<feature type="domain" description="ABC transporter" evidence="10">
    <location>
        <begin position="359"/>
        <end position="594"/>
    </location>
</feature>
<accession>A0A4Q7PDT6</accession>
<comment type="caution">
    <text evidence="12">The sequence shown here is derived from an EMBL/GenBank/DDBJ whole genome shotgun (WGS) entry which is preliminary data.</text>
</comment>
<dbReference type="InterPro" id="IPR003593">
    <property type="entry name" value="AAA+_ATPase"/>
</dbReference>
<organism evidence="12 13">
    <name type="scientific">Cecembia calidifontis</name>
    <dbReference type="NCBI Taxonomy" id="1187080"/>
    <lineage>
        <taxon>Bacteria</taxon>
        <taxon>Pseudomonadati</taxon>
        <taxon>Bacteroidota</taxon>
        <taxon>Cytophagia</taxon>
        <taxon>Cytophagales</taxon>
        <taxon>Cyclobacteriaceae</taxon>
        <taxon>Cecembia</taxon>
    </lineage>
</organism>
<evidence type="ECO:0000256" key="9">
    <source>
        <dbReference type="SAM" id="Phobius"/>
    </source>
</evidence>
<dbReference type="SMART" id="SM00382">
    <property type="entry name" value="AAA"/>
    <property type="match status" value="1"/>
</dbReference>
<keyword evidence="7 9" id="KW-1133">Transmembrane helix</keyword>
<dbReference type="GO" id="GO:0005524">
    <property type="term" value="F:ATP binding"/>
    <property type="evidence" value="ECO:0007669"/>
    <property type="project" value="UniProtKB-KW"/>
</dbReference>
<evidence type="ECO:0000259" key="10">
    <source>
        <dbReference type="PROSITE" id="PS50893"/>
    </source>
</evidence>
<proteinExistence type="predicted"/>
<evidence type="ECO:0000256" key="3">
    <source>
        <dbReference type="ARBA" id="ARBA00022475"/>
    </source>
</evidence>
<dbReference type="InterPro" id="IPR036640">
    <property type="entry name" value="ABC1_TM_sf"/>
</dbReference>
<dbReference type="Gene3D" id="1.20.1560.10">
    <property type="entry name" value="ABC transporter type 1, transmembrane domain"/>
    <property type="match status" value="1"/>
</dbReference>
<evidence type="ECO:0000256" key="1">
    <source>
        <dbReference type="ARBA" id="ARBA00004651"/>
    </source>
</evidence>
<keyword evidence="3" id="KW-1003">Cell membrane</keyword>
<dbReference type="SUPFAM" id="SSF90123">
    <property type="entry name" value="ABC transporter transmembrane region"/>
    <property type="match status" value="1"/>
</dbReference>
<evidence type="ECO:0000256" key="5">
    <source>
        <dbReference type="ARBA" id="ARBA00022741"/>
    </source>
</evidence>
<dbReference type="SUPFAM" id="SSF52540">
    <property type="entry name" value="P-loop containing nucleoside triphosphate hydrolases"/>
    <property type="match status" value="1"/>
</dbReference>
<keyword evidence="5" id="KW-0547">Nucleotide-binding</keyword>
<gene>
    <name evidence="12" type="ORF">BC751_3907</name>
</gene>
<dbReference type="GO" id="GO:0140359">
    <property type="term" value="F:ABC-type transporter activity"/>
    <property type="evidence" value="ECO:0007669"/>
    <property type="project" value="InterPro"/>
</dbReference>
<feature type="transmembrane region" description="Helical" evidence="9">
    <location>
        <begin position="160"/>
        <end position="179"/>
    </location>
</feature>
<name>A0A4Q7PDT6_9BACT</name>